<sequence length="279" mass="30211">MSIVRDTSFSQETENAAGATAASRPAAIVVDALEKTYATHDGGKVQALGPISVTVPQGGFMTIVGPSGCGKSTLLKLLSGLIPRSAGSIRVNGEEVREPHRDIGMVFQSPVLLPWKTAIENVLLPARVLGLDMATSRVRAQELLDMVGLADFANRYPNELSGGMQQRVAIARSLIHDPSILMMDEPFGALDAMTREVMNLELLRIWRKAGKTVIFVTHSIPEAIFLGTHVMVLSNRPGRIADLVTVDLPAERSLDIMSTDAFGVYSKRIRSQFNTQGFI</sequence>
<evidence type="ECO:0000256" key="3">
    <source>
        <dbReference type="ARBA" id="ARBA00022475"/>
    </source>
</evidence>
<evidence type="ECO:0000313" key="8">
    <source>
        <dbReference type="EMBL" id="AKZ64746.1"/>
    </source>
</evidence>
<keyword evidence="9" id="KW-1185">Reference proteome</keyword>
<evidence type="ECO:0000256" key="4">
    <source>
        <dbReference type="ARBA" id="ARBA00022741"/>
    </source>
</evidence>
<dbReference type="PANTHER" id="PTHR42788:SF13">
    <property type="entry name" value="ALIPHATIC SULFONATES IMPORT ATP-BINDING PROTEIN SSUB"/>
    <property type="match status" value="1"/>
</dbReference>
<evidence type="ECO:0000256" key="5">
    <source>
        <dbReference type="ARBA" id="ARBA00022840"/>
    </source>
</evidence>
<dbReference type="InterPro" id="IPR027417">
    <property type="entry name" value="P-loop_NTPase"/>
</dbReference>
<evidence type="ECO:0000313" key="7">
    <source>
        <dbReference type="EMBL" id="AKZ61531.1"/>
    </source>
</evidence>
<evidence type="ECO:0000256" key="2">
    <source>
        <dbReference type="ARBA" id="ARBA00022448"/>
    </source>
</evidence>
<dbReference type="PROSITE" id="PS50893">
    <property type="entry name" value="ABC_TRANSPORTER_2"/>
    <property type="match status" value="1"/>
</dbReference>
<dbReference type="SUPFAM" id="SSF52540">
    <property type="entry name" value="P-loop containing nucleoside triphosphate hydrolases"/>
    <property type="match status" value="1"/>
</dbReference>
<reference evidence="7" key="2">
    <citation type="journal article" date="2015" name="Genome Announc.">
        <title>Expanding the biotechnology potential of lactobacilli through comparative genomics of 213 strains and associated genera.</title>
        <authorList>
            <person name="Sun Z."/>
            <person name="Harris H.M."/>
            <person name="McCann A."/>
            <person name="Guo C."/>
            <person name="Argimon S."/>
            <person name="Zhang W."/>
            <person name="Yang X."/>
            <person name="Jeffery I.B."/>
            <person name="Cooney J.C."/>
            <person name="Kagawa T.F."/>
            <person name="Liu W."/>
            <person name="Song Y."/>
            <person name="Salvetti E."/>
            <person name="Wrobel A."/>
            <person name="Rasinkangas P."/>
            <person name="Parkhill J."/>
            <person name="Rea M.C."/>
            <person name="O'Sullivan O."/>
            <person name="Ritari J."/>
            <person name="Douillard F.P."/>
            <person name="Paul Ross R."/>
            <person name="Yang R."/>
            <person name="Briner A.E."/>
            <person name="Felis G.E."/>
            <person name="de Vos W.M."/>
            <person name="Barrangou R."/>
            <person name="Klaenhammer T.R."/>
            <person name="Caufield P.W."/>
            <person name="Cui Y."/>
            <person name="Zhang H."/>
            <person name="O'Toole P.W."/>
        </authorList>
    </citation>
    <scope>NUCLEOTIDE SEQUENCE</scope>
    <source>
        <strain evidence="7">N3</strain>
    </source>
</reference>
<keyword evidence="3" id="KW-1003">Cell membrane</keyword>
<keyword evidence="4" id="KW-0547">Nucleotide-binding</keyword>
<dbReference type="PROSITE" id="PS00211">
    <property type="entry name" value="ABC_TRANSPORTER_1"/>
    <property type="match status" value="1"/>
</dbReference>
<protein>
    <submittedName>
        <fullName evidence="7">ABC transporter ATP-binding protein</fullName>
    </submittedName>
</protein>
<evidence type="ECO:0000313" key="9">
    <source>
        <dbReference type="Proteomes" id="UP000063429"/>
    </source>
</evidence>
<dbReference type="SMART" id="SM00382">
    <property type="entry name" value="AAA"/>
    <property type="match status" value="1"/>
</dbReference>
<dbReference type="GO" id="GO:0005524">
    <property type="term" value="F:ATP binding"/>
    <property type="evidence" value="ECO:0007669"/>
    <property type="project" value="UniProtKB-KW"/>
</dbReference>
<dbReference type="PANTHER" id="PTHR42788">
    <property type="entry name" value="TAURINE IMPORT ATP-BINDING PROTEIN-RELATED"/>
    <property type="match status" value="1"/>
</dbReference>
<dbReference type="InterPro" id="IPR003439">
    <property type="entry name" value="ABC_transporter-like_ATP-bd"/>
</dbReference>
<dbReference type="Proteomes" id="UP000063429">
    <property type="component" value="Chromosome"/>
</dbReference>
<dbReference type="EMBL" id="CP011409">
    <property type="protein sequence ID" value="AKZ61531.1"/>
    <property type="molecule type" value="Genomic_DNA"/>
</dbReference>
<dbReference type="Pfam" id="PF00005">
    <property type="entry name" value="ABC_tran"/>
    <property type="match status" value="1"/>
</dbReference>
<keyword evidence="3" id="KW-0472">Membrane</keyword>
<proteinExistence type="inferred from homology"/>
<name>A0ABM5UWK6_9BURK</name>
<evidence type="ECO:0000256" key="1">
    <source>
        <dbReference type="ARBA" id="ARBA00005417"/>
    </source>
</evidence>
<organism evidence="7 9">
    <name type="scientific">Herbaspirillum hiltneri N3</name>
    <dbReference type="NCBI Taxonomy" id="1262470"/>
    <lineage>
        <taxon>Bacteria</taxon>
        <taxon>Pseudomonadati</taxon>
        <taxon>Pseudomonadota</taxon>
        <taxon>Betaproteobacteria</taxon>
        <taxon>Burkholderiales</taxon>
        <taxon>Oxalobacteraceae</taxon>
        <taxon>Herbaspirillum</taxon>
    </lineage>
</organism>
<dbReference type="CDD" id="cd03293">
    <property type="entry name" value="ABC_NrtD_SsuB_transporters"/>
    <property type="match status" value="1"/>
</dbReference>
<evidence type="ECO:0000259" key="6">
    <source>
        <dbReference type="PROSITE" id="PS50893"/>
    </source>
</evidence>
<keyword evidence="5 7" id="KW-0067">ATP-binding</keyword>
<dbReference type="Gene3D" id="3.40.50.300">
    <property type="entry name" value="P-loop containing nucleotide triphosphate hydrolases"/>
    <property type="match status" value="1"/>
</dbReference>
<reference evidence="9" key="1">
    <citation type="journal article" date="2015" name="Genome Announc.">
        <title>Complete Genome Sequence of Herbaspirillum hiltneri N3 (DSM 17495), Isolated from Surface-Sterilized Wheat Roots.</title>
        <authorList>
            <person name="Guizelini D."/>
            <person name="Saizaki P.M."/>
            <person name="Coimbra N.A."/>
            <person name="Weiss V.A."/>
            <person name="Faoro H."/>
            <person name="Sfeir M.Z."/>
            <person name="Baura V.A."/>
            <person name="Monteiro R.A."/>
            <person name="Chubatsu L.S."/>
            <person name="Souza E.M."/>
            <person name="Cruz L.M."/>
            <person name="Pedrosa F.O."/>
            <person name="Raittz R.T."/>
            <person name="Marchaukoski J.N."/>
            <person name="Steffens M.B."/>
        </authorList>
    </citation>
    <scope>NUCLEOTIDE SEQUENCE [LARGE SCALE GENOMIC DNA]</scope>
    <source>
        <strain evidence="9">N3</strain>
    </source>
</reference>
<keyword evidence="2" id="KW-0813">Transport</keyword>
<dbReference type="InterPro" id="IPR017871">
    <property type="entry name" value="ABC_transporter-like_CS"/>
</dbReference>
<dbReference type="InterPro" id="IPR003593">
    <property type="entry name" value="AAA+_ATPase"/>
</dbReference>
<comment type="similarity">
    <text evidence="1">Belongs to the ABC transporter superfamily.</text>
</comment>
<feature type="domain" description="ABC transporter" evidence="6">
    <location>
        <begin position="28"/>
        <end position="260"/>
    </location>
</feature>
<dbReference type="InterPro" id="IPR050166">
    <property type="entry name" value="ABC_transporter_ATP-bind"/>
</dbReference>
<dbReference type="EMBL" id="CP011409">
    <property type="protein sequence ID" value="AKZ64746.1"/>
    <property type="molecule type" value="Genomic_DNA"/>
</dbReference>
<accession>A0ABM5UWK6</accession>
<gene>
    <name evidence="7" type="ORF">F506_01555</name>
    <name evidence="8" type="ORF">F506_20685</name>
</gene>